<dbReference type="Pfam" id="PF02996">
    <property type="entry name" value="Prefoldin"/>
    <property type="match status" value="1"/>
</dbReference>
<evidence type="ECO:0000313" key="1">
    <source>
        <dbReference type="EMBL" id="OUS45873.1"/>
    </source>
</evidence>
<evidence type="ECO:0008006" key="2">
    <source>
        <dbReference type="Google" id="ProtNLM"/>
    </source>
</evidence>
<name>A0A1Y5ICT7_OSTTA</name>
<reference evidence="1" key="1">
    <citation type="submission" date="2017-04" db="EMBL/GenBank/DDBJ databases">
        <title>Population genomics of picophytoplankton unveils novel chromosome hypervariability.</title>
        <authorList>
            <consortium name="DOE Joint Genome Institute"/>
            <person name="Blanc-Mathieu R."/>
            <person name="Krasovec M."/>
            <person name="Hebrard M."/>
            <person name="Yau S."/>
            <person name="Desgranges E."/>
            <person name="Martin J."/>
            <person name="Schackwitz W."/>
            <person name="Kuo A."/>
            <person name="Salin G."/>
            <person name="Donnadieu C."/>
            <person name="Desdevises Y."/>
            <person name="Sanchez-Ferandin S."/>
            <person name="Moreau H."/>
            <person name="Rivals E."/>
            <person name="Grigoriev I.V."/>
            <person name="Grimsley N."/>
            <person name="Eyre-Walker A."/>
            <person name="Piganeau G."/>
        </authorList>
    </citation>
    <scope>NUCLEOTIDE SEQUENCE [LARGE SCALE GENOMIC DNA]</scope>
    <source>
        <strain evidence="1">RCC 1115</strain>
    </source>
</reference>
<dbReference type="CDD" id="cd23158">
    <property type="entry name" value="Prefoldin_UXT"/>
    <property type="match status" value="1"/>
</dbReference>
<dbReference type="InterPro" id="IPR009053">
    <property type="entry name" value="Prefoldin"/>
</dbReference>
<protein>
    <recommendedName>
        <fullName evidence="2">Prefoldin</fullName>
    </recommendedName>
</protein>
<proteinExistence type="predicted"/>
<gene>
    <name evidence="1" type="ORF">BE221DRAFT_206001</name>
</gene>
<dbReference type="GO" id="GO:0009409">
    <property type="term" value="P:response to cold"/>
    <property type="evidence" value="ECO:0007669"/>
    <property type="project" value="UniProtKB-ARBA"/>
</dbReference>
<organism evidence="1">
    <name type="scientific">Ostreococcus tauri</name>
    <name type="common">Marine green alga</name>
    <dbReference type="NCBI Taxonomy" id="70448"/>
    <lineage>
        <taxon>Eukaryota</taxon>
        <taxon>Viridiplantae</taxon>
        <taxon>Chlorophyta</taxon>
        <taxon>Mamiellophyceae</taxon>
        <taxon>Mamiellales</taxon>
        <taxon>Bathycoccaceae</taxon>
        <taxon>Ostreococcus</taxon>
    </lineage>
</organism>
<dbReference type="AlphaFoldDB" id="A0A1Y5ICT7"/>
<accession>A0A1Y5ICT7</accession>
<dbReference type="GO" id="GO:0006457">
    <property type="term" value="P:protein folding"/>
    <property type="evidence" value="ECO:0007669"/>
    <property type="project" value="UniProtKB-ARBA"/>
</dbReference>
<dbReference type="EMBL" id="KZ155785">
    <property type="protein sequence ID" value="OUS45873.1"/>
    <property type="molecule type" value="Genomic_DNA"/>
</dbReference>
<dbReference type="SUPFAM" id="SSF46579">
    <property type="entry name" value="Prefoldin"/>
    <property type="match status" value="1"/>
</dbReference>
<sequence>MREATLLAFYRDTLVPSRDERRRAHESALEDVEQWCEFAKQLETLMQRDDPEGAFEALVDLGGEVKARARVPSAETVFVDVGLGFMAEMTLAEATRRAADAKATCETEARACLEALEKAERACAEFESGLRQLMGSG</sequence>
<dbReference type="Proteomes" id="UP000195557">
    <property type="component" value="Unassembled WGS sequence"/>
</dbReference>
<dbReference type="Gene3D" id="1.10.287.370">
    <property type="match status" value="1"/>
</dbReference>
<dbReference type="InterPro" id="IPR004127">
    <property type="entry name" value="Prefoldin_subunit_alpha"/>
</dbReference>